<feature type="domain" description="DUF6504" evidence="1">
    <location>
        <begin position="10"/>
        <end position="80"/>
    </location>
</feature>
<protein>
    <submittedName>
        <fullName evidence="2">DUF6504 family protein</fullName>
    </submittedName>
</protein>
<dbReference type="EMBL" id="JBHSEI010000002">
    <property type="protein sequence ID" value="MFC4637867.1"/>
    <property type="molecule type" value="Genomic_DNA"/>
</dbReference>
<gene>
    <name evidence="2" type="ORF">ACFO0D_05890</name>
</gene>
<dbReference type="InterPro" id="IPR045443">
    <property type="entry name" value="DUF6504"/>
</dbReference>
<evidence type="ECO:0000313" key="3">
    <source>
        <dbReference type="Proteomes" id="UP001595952"/>
    </source>
</evidence>
<dbReference type="Pfam" id="PF20114">
    <property type="entry name" value="DUF6504"/>
    <property type="match status" value="1"/>
</dbReference>
<dbReference type="RefSeq" id="WP_380060894.1">
    <property type="nucleotide sequence ID" value="NZ_JBHSEI010000002.1"/>
</dbReference>
<reference evidence="3" key="1">
    <citation type="journal article" date="2019" name="Int. J. Syst. Evol. Microbiol.">
        <title>The Global Catalogue of Microorganisms (GCM) 10K type strain sequencing project: providing services to taxonomists for standard genome sequencing and annotation.</title>
        <authorList>
            <consortium name="The Broad Institute Genomics Platform"/>
            <consortium name="The Broad Institute Genome Sequencing Center for Infectious Disease"/>
            <person name="Wu L."/>
            <person name="Ma J."/>
        </authorList>
    </citation>
    <scope>NUCLEOTIDE SEQUENCE [LARGE SCALE GENOMIC DNA]</scope>
    <source>
        <strain evidence="3">CCUG 55995</strain>
    </source>
</reference>
<organism evidence="2 3">
    <name type="scientific">Deinococcus hohokamensis</name>
    <dbReference type="NCBI Taxonomy" id="309883"/>
    <lineage>
        <taxon>Bacteria</taxon>
        <taxon>Thermotogati</taxon>
        <taxon>Deinococcota</taxon>
        <taxon>Deinococci</taxon>
        <taxon>Deinococcales</taxon>
        <taxon>Deinococcaceae</taxon>
        <taxon>Deinococcus</taxon>
    </lineage>
</organism>
<evidence type="ECO:0000313" key="2">
    <source>
        <dbReference type="EMBL" id="MFC4637867.1"/>
    </source>
</evidence>
<accession>A0ABV9I6A1</accession>
<proteinExistence type="predicted"/>
<dbReference type="Proteomes" id="UP001595952">
    <property type="component" value="Unassembled WGS sequence"/>
</dbReference>
<keyword evidence="3" id="KW-1185">Reference proteome</keyword>
<comment type="caution">
    <text evidence="2">The sequence shown here is derived from an EMBL/GenBank/DDBJ whole genome shotgun (WGS) entry which is preliminary data.</text>
</comment>
<sequence>MKAVQQDVQVDLQDGRPTRLIWSGRAYGITQVLDWWRFGGRWWLGERPRDCYLVQAGGLTAELQHEDGPEDRWWLARVQD</sequence>
<evidence type="ECO:0000259" key="1">
    <source>
        <dbReference type="Pfam" id="PF20114"/>
    </source>
</evidence>
<name>A0ABV9I6A1_9DEIO</name>